<dbReference type="Proteomes" id="UP000549066">
    <property type="component" value="Unassembled WGS sequence"/>
</dbReference>
<reference evidence="1 2" key="1">
    <citation type="submission" date="2020-07" db="EMBL/GenBank/DDBJ databases">
        <title>Sequencing the genomes of 1000 actinobacteria strains.</title>
        <authorList>
            <person name="Klenk H.-P."/>
        </authorList>
    </citation>
    <scope>NUCLEOTIDE SEQUENCE [LARGE SCALE GENOMIC DNA]</scope>
    <source>
        <strain evidence="1 2">DSM 8598</strain>
    </source>
</reference>
<evidence type="ECO:0000313" key="2">
    <source>
        <dbReference type="Proteomes" id="UP000549066"/>
    </source>
</evidence>
<name>A0A852WUK9_9MICO</name>
<dbReference type="EMBL" id="JACCFI010000001">
    <property type="protein sequence ID" value="NYG19663.1"/>
    <property type="molecule type" value="Genomic_DNA"/>
</dbReference>
<dbReference type="RefSeq" id="WP_179549912.1">
    <property type="nucleotide sequence ID" value="NZ_JACCFI010000001.1"/>
</dbReference>
<keyword evidence="2" id="KW-1185">Reference proteome</keyword>
<dbReference type="SUPFAM" id="SSF55961">
    <property type="entry name" value="Bet v1-like"/>
    <property type="match status" value="1"/>
</dbReference>
<accession>A0A852WUK9</accession>
<comment type="caution">
    <text evidence="1">The sequence shown here is derived from an EMBL/GenBank/DDBJ whole genome shotgun (WGS) entry which is preliminary data.</text>
</comment>
<dbReference type="InterPro" id="IPR019587">
    <property type="entry name" value="Polyketide_cyclase/dehydratase"/>
</dbReference>
<dbReference type="Gene3D" id="3.30.530.20">
    <property type="match status" value="1"/>
</dbReference>
<organism evidence="1 2">
    <name type="scientific">Agromyces hippuratus</name>
    <dbReference type="NCBI Taxonomy" id="286438"/>
    <lineage>
        <taxon>Bacteria</taxon>
        <taxon>Bacillati</taxon>
        <taxon>Actinomycetota</taxon>
        <taxon>Actinomycetes</taxon>
        <taxon>Micrococcales</taxon>
        <taxon>Microbacteriaceae</taxon>
        <taxon>Agromyces</taxon>
    </lineage>
</organism>
<dbReference type="AlphaFoldDB" id="A0A852WUK9"/>
<sequence length="162" mass="18013">MPVITATVVVPVDPALAFAVSQTTGEVRLRWDTFIREQYFLDGATRAAKGVRTVTVSRRGARMVSEYVSYRPPTSVGMRVVDAPWFFERLGGGWHFSAHGSGDTLASWKYNFVCRPAVIRPIAEWIGTRVIRRDIDRRIAGFAAGCLDPIVVAEARRMLDAV</sequence>
<dbReference type="InterPro" id="IPR023393">
    <property type="entry name" value="START-like_dom_sf"/>
</dbReference>
<proteinExistence type="predicted"/>
<gene>
    <name evidence="1" type="ORF">BJY17_000410</name>
</gene>
<evidence type="ECO:0000313" key="1">
    <source>
        <dbReference type="EMBL" id="NYG19663.1"/>
    </source>
</evidence>
<protein>
    <recommendedName>
        <fullName evidence="3">SRPBCC family protein</fullName>
    </recommendedName>
</protein>
<evidence type="ECO:0008006" key="3">
    <source>
        <dbReference type="Google" id="ProtNLM"/>
    </source>
</evidence>
<dbReference type="Pfam" id="PF10604">
    <property type="entry name" value="Polyketide_cyc2"/>
    <property type="match status" value="1"/>
</dbReference>